<accession>A0ABQ7UV28</accession>
<proteinExistence type="predicted"/>
<evidence type="ECO:0000313" key="2">
    <source>
        <dbReference type="Proteomes" id="UP000826656"/>
    </source>
</evidence>
<sequence length="97" mass="10797">MAAVPVALPIFHLWPLPPPPPQTLSLQEFNTYSAAKQSQTVAAVETKGLIPEEVLRLRTDPRERTAEELDQSRLVGGFRSCSYYRQGGRGSSDDSRR</sequence>
<evidence type="ECO:0000313" key="1">
    <source>
        <dbReference type="EMBL" id="KAH0755673.1"/>
    </source>
</evidence>
<comment type="caution">
    <text evidence="1">The sequence shown here is derived from an EMBL/GenBank/DDBJ whole genome shotgun (WGS) entry which is preliminary data.</text>
</comment>
<dbReference type="Pfam" id="PF06273">
    <property type="entry name" value="eIF-4B"/>
    <property type="match status" value="1"/>
</dbReference>
<protein>
    <submittedName>
        <fullName evidence="1">Uncharacterized protein</fullName>
    </submittedName>
</protein>
<dbReference type="InterPro" id="IPR010433">
    <property type="entry name" value="EIF-4B_pln"/>
</dbReference>
<reference evidence="1 2" key="1">
    <citation type="journal article" date="2021" name="bioRxiv">
        <title>Chromosome-scale and haplotype-resolved genome assembly of a tetraploid potato cultivar.</title>
        <authorList>
            <person name="Sun H."/>
            <person name="Jiao W.-B."/>
            <person name="Krause K."/>
            <person name="Campoy J.A."/>
            <person name="Goel M."/>
            <person name="Folz-Donahue K."/>
            <person name="Kukat C."/>
            <person name="Huettel B."/>
            <person name="Schneeberger K."/>
        </authorList>
    </citation>
    <scope>NUCLEOTIDE SEQUENCE [LARGE SCALE GENOMIC DNA]</scope>
    <source>
        <strain evidence="1">SolTubOtavaFocal</strain>
        <tissue evidence="1">Leaves</tissue>
    </source>
</reference>
<dbReference type="Proteomes" id="UP000826656">
    <property type="component" value="Unassembled WGS sequence"/>
</dbReference>
<name>A0ABQ7UV28_SOLTU</name>
<keyword evidence="2" id="KW-1185">Reference proteome</keyword>
<dbReference type="EMBL" id="JAIVGD010000018">
    <property type="protein sequence ID" value="KAH0755673.1"/>
    <property type="molecule type" value="Genomic_DNA"/>
</dbReference>
<gene>
    <name evidence="1" type="ORF">KY290_025943</name>
</gene>
<organism evidence="1 2">
    <name type="scientific">Solanum tuberosum</name>
    <name type="common">Potato</name>
    <dbReference type="NCBI Taxonomy" id="4113"/>
    <lineage>
        <taxon>Eukaryota</taxon>
        <taxon>Viridiplantae</taxon>
        <taxon>Streptophyta</taxon>
        <taxon>Embryophyta</taxon>
        <taxon>Tracheophyta</taxon>
        <taxon>Spermatophyta</taxon>
        <taxon>Magnoliopsida</taxon>
        <taxon>eudicotyledons</taxon>
        <taxon>Gunneridae</taxon>
        <taxon>Pentapetalae</taxon>
        <taxon>asterids</taxon>
        <taxon>lamiids</taxon>
        <taxon>Solanales</taxon>
        <taxon>Solanaceae</taxon>
        <taxon>Solanoideae</taxon>
        <taxon>Solaneae</taxon>
        <taxon>Solanum</taxon>
    </lineage>
</organism>